<evidence type="ECO:0000259" key="7">
    <source>
        <dbReference type="Pfam" id="PF01957"/>
    </source>
</evidence>
<dbReference type="GO" id="GO:0006508">
    <property type="term" value="P:proteolysis"/>
    <property type="evidence" value="ECO:0007669"/>
    <property type="project" value="UniProtKB-KW"/>
</dbReference>
<dbReference type="PANTHER" id="PTHR33507">
    <property type="entry name" value="INNER MEMBRANE PROTEIN YBBJ"/>
    <property type="match status" value="1"/>
</dbReference>
<keyword evidence="3 5" id="KW-1133">Transmembrane helix</keyword>
<evidence type="ECO:0000256" key="4">
    <source>
        <dbReference type="ARBA" id="ARBA00023136"/>
    </source>
</evidence>
<dbReference type="InterPro" id="IPR056738">
    <property type="entry name" value="NfeD1b_N"/>
</dbReference>
<feature type="domain" description="NfeD-like C-terminal" evidence="7">
    <location>
        <begin position="368"/>
        <end position="422"/>
    </location>
</feature>
<protein>
    <submittedName>
        <fullName evidence="10">Membrane-bound serine protease (ClpP class)</fullName>
    </submittedName>
</protein>
<dbReference type="InterPro" id="IPR002810">
    <property type="entry name" value="NfeD-like_C"/>
</dbReference>
<evidence type="ECO:0000313" key="11">
    <source>
        <dbReference type="Proteomes" id="UP001223586"/>
    </source>
</evidence>
<sequence length="426" mass="45711">MRKAIIIFCFLAAGFLSFFPALADGKEDVVFVVPIEQNVEKGLHAFLKRAIHLAEEEQAKAIIFDINTPGGAVTAASDIGDLFQSTSLRKVAFVNSNALSAGAFISLAADEIYMVPHATIGAAAIIDNEGNTAGEKAESYWREKMVAVADLHQRDLEIAVAMTNKTKPLTLTADKAYQVGYSEGTVKNLDDLLIKLKLENATVKSVDETFAEKLARFITDPIVVPILLSIASLGLVLELYSPGFGLPGTMGISALLLFFYGHLVAGLAGYESLILFLIGIGLIILEFFIVGGIAGIIGTIAVITSVFLAGENVLNMAISVLIALFLTAIVLIIMVKVFGKRMKFFKKIILTESTNAESGYVSNVNRIELIGRTGLTITPLRPAGTITIDDERIDVVSEGGFLDKGISVKVIKVEGSRIVVRKVDNT</sequence>
<comment type="caution">
    <text evidence="10">The sequence shown here is derived from an EMBL/GenBank/DDBJ whole genome shotgun (WGS) entry which is preliminary data.</text>
</comment>
<feature type="chain" id="PRO_5045488053" evidence="6">
    <location>
        <begin position="24"/>
        <end position="426"/>
    </location>
</feature>
<accession>A0ABT9WLS2</accession>
<dbReference type="Pfam" id="PF25145">
    <property type="entry name" value="NfeD1b_N"/>
    <property type="match status" value="1"/>
</dbReference>
<dbReference type="Gene3D" id="3.90.226.10">
    <property type="entry name" value="2-enoyl-CoA Hydratase, Chain A, domain 1"/>
    <property type="match status" value="1"/>
</dbReference>
<evidence type="ECO:0000256" key="6">
    <source>
        <dbReference type="SAM" id="SignalP"/>
    </source>
</evidence>
<dbReference type="Proteomes" id="UP001223586">
    <property type="component" value="Unassembled WGS sequence"/>
</dbReference>
<dbReference type="SUPFAM" id="SSF52096">
    <property type="entry name" value="ClpP/crotonase"/>
    <property type="match status" value="1"/>
</dbReference>
<dbReference type="SUPFAM" id="SSF141322">
    <property type="entry name" value="NfeD domain-like"/>
    <property type="match status" value="1"/>
</dbReference>
<comment type="subcellular location">
    <subcellularLocation>
        <location evidence="1">Membrane</location>
        <topology evidence="1">Multi-pass membrane protein</topology>
    </subcellularLocation>
</comment>
<dbReference type="EMBL" id="JAUSTT010000001">
    <property type="protein sequence ID" value="MDQ0174186.1"/>
    <property type="molecule type" value="Genomic_DNA"/>
</dbReference>
<gene>
    <name evidence="10" type="ORF">J2S08_000017</name>
</gene>
<dbReference type="InterPro" id="IPR056739">
    <property type="entry name" value="NfeD_membrane"/>
</dbReference>
<dbReference type="Gene3D" id="2.40.50.140">
    <property type="entry name" value="Nucleic acid-binding proteins"/>
    <property type="match status" value="1"/>
</dbReference>
<proteinExistence type="predicted"/>
<feature type="transmembrane region" description="Helical" evidence="5">
    <location>
        <begin position="292"/>
        <end position="310"/>
    </location>
</feature>
<evidence type="ECO:0000256" key="2">
    <source>
        <dbReference type="ARBA" id="ARBA00022692"/>
    </source>
</evidence>
<feature type="transmembrane region" description="Helical" evidence="5">
    <location>
        <begin position="316"/>
        <end position="338"/>
    </location>
</feature>
<evidence type="ECO:0000259" key="9">
    <source>
        <dbReference type="Pfam" id="PF25145"/>
    </source>
</evidence>
<feature type="transmembrane region" description="Helical" evidence="5">
    <location>
        <begin position="214"/>
        <end position="237"/>
    </location>
</feature>
<dbReference type="InterPro" id="IPR052165">
    <property type="entry name" value="Membrane_assoc_protease"/>
</dbReference>
<name>A0ABT9WLS2_9BACI</name>
<keyword evidence="2 5" id="KW-0812">Transmembrane</keyword>
<evidence type="ECO:0000256" key="3">
    <source>
        <dbReference type="ARBA" id="ARBA00022989"/>
    </source>
</evidence>
<evidence type="ECO:0000256" key="5">
    <source>
        <dbReference type="SAM" id="Phobius"/>
    </source>
</evidence>
<keyword evidence="11" id="KW-1185">Reference proteome</keyword>
<evidence type="ECO:0000313" key="10">
    <source>
        <dbReference type="EMBL" id="MDQ0174186.1"/>
    </source>
</evidence>
<dbReference type="GO" id="GO:0008233">
    <property type="term" value="F:peptidase activity"/>
    <property type="evidence" value="ECO:0007669"/>
    <property type="project" value="UniProtKB-KW"/>
</dbReference>
<dbReference type="CDD" id="cd07021">
    <property type="entry name" value="Clp_protease_NfeD_like"/>
    <property type="match status" value="1"/>
</dbReference>
<reference evidence="10 11" key="1">
    <citation type="submission" date="2023-07" db="EMBL/GenBank/DDBJ databases">
        <title>Genomic Encyclopedia of Type Strains, Phase IV (KMG-IV): sequencing the most valuable type-strain genomes for metagenomic binning, comparative biology and taxonomic classification.</title>
        <authorList>
            <person name="Goeker M."/>
        </authorList>
    </citation>
    <scope>NUCLEOTIDE SEQUENCE [LARGE SCALE GENOMIC DNA]</scope>
    <source>
        <strain evidence="10 11">DSM 23837</strain>
    </source>
</reference>
<feature type="signal peptide" evidence="6">
    <location>
        <begin position="1"/>
        <end position="23"/>
    </location>
</feature>
<dbReference type="PANTHER" id="PTHR33507:SF3">
    <property type="entry name" value="INNER MEMBRANE PROTEIN YBBJ"/>
    <property type="match status" value="1"/>
</dbReference>
<feature type="transmembrane region" description="Helical" evidence="5">
    <location>
        <begin position="244"/>
        <end position="261"/>
    </location>
</feature>
<dbReference type="RefSeq" id="WP_307225463.1">
    <property type="nucleotide sequence ID" value="NZ_JBHRZQ010000007.1"/>
</dbReference>
<keyword evidence="6" id="KW-0732">Signal</keyword>
<dbReference type="Pfam" id="PF24961">
    <property type="entry name" value="NfeD_membrane"/>
    <property type="match status" value="1"/>
</dbReference>
<organism evidence="10 11">
    <name type="scientific">Bacillus chungangensis</name>
    <dbReference type="NCBI Taxonomy" id="587633"/>
    <lineage>
        <taxon>Bacteria</taxon>
        <taxon>Bacillati</taxon>
        <taxon>Bacillota</taxon>
        <taxon>Bacilli</taxon>
        <taxon>Bacillales</taxon>
        <taxon>Bacillaceae</taxon>
        <taxon>Bacillus</taxon>
    </lineage>
</organism>
<dbReference type="InterPro" id="IPR029045">
    <property type="entry name" value="ClpP/crotonase-like_dom_sf"/>
</dbReference>
<keyword evidence="10" id="KW-0378">Hydrolase</keyword>
<feature type="domain" description="NfeD1b N-terminal" evidence="9">
    <location>
        <begin position="30"/>
        <end position="205"/>
    </location>
</feature>
<dbReference type="InterPro" id="IPR012340">
    <property type="entry name" value="NA-bd_OB-fold"/>
</dbReference>
<feature type="domain" description="NfeD integral membrane" evidence="8">
    <location>
        <begin position="223"/>
        <end position="336"/>
    </location>
</feature>
<evidence type="ECO:0000256" key="1">
    <source>
        <dbReference type="ARBA" id="ARBA00004141"/>
    </source>
</evidence>
<keyword evidence="4 5" id="KW-0472">Membrane</keyword>
<evidence type="ECO:0000259" key="8">
    <source>
        <dbReference type="Pfam" id="PF24961"/>
    </source>
</evidence>
<dbReference type="Pfam" id="PF01957">
    <property type="entry name" value="NfeD"/>
    <property type="match status" value="1"/>
</dbReference>
<keyword evidence="10" id="KW-0645">Protease</keyword>